<dbReference type="SMART" id="SM00530">
    <property type="entry name" value="HTH_XRE"/>
    <property type="match status" value="1"/>
</dbReference>
<dbReference type="Proteomes" id="UP000241808">
    <property type="component" value="Unassembled WGS sequence"/>
</dbReference>
<dbReference type="CDD" id="cd00093">
    <property type="entry name" value="HTH_XRE"/>
    <property type="match status" value="1"/>
</dbReference>
<accession>A0A2T4YY42</accession>
<evidence type="ECO:0000259" key="1">
    <source>
        <dbReference type="PROSITE" id="PS50943"/>
    </source>
</evidence>
<comment type="caution">
    <text evidence="2">The sequence shown here is derived from an EMBL/GenBank/DDBJ whole genome shotgun (WGS) entry which is preliminary data.</text>
</comment>
<organism evidence="2 3">
    <name type="scientific">Phreatobacter oligotrophus</name>
    <dbReference type="NCBI Taxonomy" id="1122261"/>
    <lineage>
        <taxon>Bacteria</taxon>
        <taxon>Pseudomonadati</taxon>
        <taxon>Pseudomonadota</taxon>
        <taxon>Alphaproteobacteria</taxon>
        <taxon>Hyphomicrobiales</taxon>
        <taxon>Phreatobacteraceae</taxon>
        <taxon>Phreatobacter</taxon>
    </lineage>
</organism>
<protein>
    <submittedName>
        <fullName evidence="2">Xre family transcriptional regulator</fullName>
    </submittedName>
</protein>
<dbReference type="EMBL" id="PZZL01000010">
    <property type="protein sequence ID" value="PTM51467.1"/>
    <property type="molecule type" value="Genomic_DNA"/>
</dbReference>
<dbReference type="AlphaFoldDB" id="A0A2T4YY42"/>
<dbReference type="SUPFAM" id="SSF47413">
    <property type="entry name" value="lambda repressor-like DNA-binding domains"/>
    <property type="match status" value="1"/>
</dbReference>
<dbReference type="InterPro" id="IPR010982">
    <property type="entry name" value="Lambda_DNA-bd_dom_sf"/>
</dbReference>
<dbReference type="Gene3D" id="1.10.260.40">
    <property type="entry name" value="lambda repressor-like DNA-binding domains"/>
    <property type="match status" value="1"/>
</dbReference>
<gene>
    <name evidence="2" type="ORF">C8P69_110133</name>
</gene>
<dbReference type="OrthoDB" id="9803379at2"/>
<sequence>MRKSRTSEHYVRFQERLLATRKANGLTQAEVALRLGKPQSFVAKVENGERRLDVIELVAYVSAIGAEPVAFITAMAEEVAGGKA</sequence>
<keyword evidence="3" id="KW-1185">Reference proteome</keyword>
<dbReference type="GO" id="GO:0003677">
    <property type="term" value="F:DNA binding"/>
    <property type="evidence" value="ECO:0007669"/>
    <property type="project" value="InterPro"/>
</dbReference>
<dbReference type="Pfam" id="PF01381">
    <property type="entry name" value="HTH_3"/>
    <property type="match status" value="1"/>
</dbReference>
<proteinExistence type="predicted"/>
<evidence type="ECO:0000313" key="3">
    <source>
        <dbReference type="Proteomes" id="UP000241808"/>
    </source>
</evidence>
<dbReference type="PROSITE" id="PS50943">
    <property type="entry name" value="HTH_CROC1"/>
    <property type="match status" value="1"/>
</dbReference>
<dbReference type="InterPro" id="IPR001387">
    <property type="entry name" value="Cro/C1-type_HTH"/>
</dbReference>
<dbReference type="RefSeq" id="WP_108179143.1">
    <property type="nucleotide sequence ID" value="NZ_PZZL01000010.1"/>
</dbReference>
<reference evidence="2 3" key="1">
    <citation type="submission" date="2018-04" db="EMBL/GenBank/DDBJ databases">
        <title>Genomic Encyclopedia of Archaeal and Bacterial Type Strains, Phase II (KMG-II): from individual species to whole genera.</title>
        <authorList>
            <person name="Goeker M."/>
        </authorList>
    </citation>
    <scope>NUCLEOTIDE SEQUENCE [LARGE SCALE GENOMIC DNA]</scope>
    <source>
        <strain evidence="2 3">DSM 25521</strain>
    </source>
</reference>
<name>A0A2T4YY42_9HYPH</name>
<evidence type="ECO:0000313" key="2">
    <source>
        <dbReference type="EMBL" id="PTM51467.1"/>
    </source>
</evidence>
<feature type="domain" description="HTH cro/C1-type" evidence="1">
    <location>
        <begin position="17"/>
        <end position="71"/>
    </location>
</feature>